<dbReference type="OMA" id="VRFENPI"/>
<feature type="coiled-coil region" evidence="5">
    <location>
        <begin position="87"/>
        <end position="138"/>
    </location>
</feature>
<dbReference type="HOGENOM" id="CLU_002264_0_0_1"/>
<evidence type="ECO:0000256" key="6">
    <source>
        <dbReference type="SAM" id="MobiDB-lite"/>
    </source>
</evidence>
<keyword evidence="1" id="KW-0479">Metal-binding</keyword>
<gene>
    <name evidence="8" type="ORF">AaeL_AAEL000961</name>
</gene>
<dbReference type="GO" id="GO:0007165">
    <property type="term" value="P:signal transduction"/>
    <property type="evidence" value="ECO:0007669"/>
    <property type="project" value="TreeGrafter"/>
</dbReference>
<dbReference type="PANTHER" id="PTHR15261:SF4">
    <property type="entry name" value="THROMBOSPONDIN-TYPE LAMININ G DOMAIN AND EAR REPEAT-CONTAINING PROTEIN"/>
    <property type="match status" value="1"/>
</dbReference>
<evidence type="ECO:0000256" key="5">
    <source>
        <dbReference type="SAM" id="Coils"/>
    </source>
</evidence>
<evidence type="ECO:0000313" key="9">
    <source>
        <dbReference type="Proteomes" id="UP000682892"/>
    </source>
</evidence>
<dbReference type="PROSITE" id="PS50016">
    <property type="entry name" value="ZF_PHD_2"/>
    <property type="match status" value="1"/>
</dbReference>
<name>Q17MR6_AEDAE</name>
<evidence type="ECO:0000256" key="1">
    <source>
        <dbReference type="ARBA" id="ARBA00022723"/>
    </source>
</evidence>
<evidence type="ECO:0000259" key="7">
    <source>
        <dbReference type="PROSITE" id="PS50016"/>
    </source>
</evidence>
<dbReference type="SUPFAM" id="SSF57903">
    <property type="entry name" value="FYVE/PHD zinc finger"/>
    <property type="match status" value="1"/>
</dbReference>
<dbReference type="GO" id="GO:0008270">
    <property type="term" value="F:zinc ion binding"/>
    <property type="evidence" value="ECO:0007669"/>
    <property type="project" value="UniProtKB-KW"/>
</dbReference>
<evidence type="ECO:0000256" key="2">
    <source>
        <dbReference type="ARBA" id="ARBA00022771"/>
    </source>
</evidence>
<dbReference type="InterPro" id="IPR011011">
    <property type="entry name" value="Znf_FYVE_PHD"/>
</dbReference>
<keyword evidence="2 4" id="KW-0863">Zinc-finger</keyword>
<dbReference type="VEuPathDB" id="VectorBase:AAEL000961"/>
<protein>
    <submittedName>
        <fullName evidence="8">AAEL000961-PA</fullName>
    </submittedName>
</protein>
<dbReference type="SMART" id="SM00249">
    <property type="entry name" value="PHD"/>
    <property type="match status" value="1"/>
</dbReference>
<feature type="domain" description="PHD-type" evidence="7">
    <location>
        <begin position="6"/>
        <end position="55"/>
    </location>
</feature>
<proteinExistence type="predicted"/>
<dbReference type="eggNOG" id="ENOG502SB0P">
    <property type="taxonomic scope" value="Eukaryota"/>
</dbReference>
<feature type="region of interest" description="Disordered" evidence="6">
    <location>
        <begin position="57"/>
        <end position="83"/>
    </location>
</feature>
<dbReference type="PANTHER" id="PTHR15261">
    <property type="entry name" value="THROMBOSPONDIN-TYPE LAMININ G DOMAIN AND EAR REPEAT-CONTAINING"/>
    <property type="match status" value="1"/>
</dbReference>
<accession>Q17MR6</accession>
<organism evidence="8 9">
    <name type="scientific">Aedes aegypti</name>
    <name type="common">Yellowfever mosquito</name>
    <name type="synonym">Culex aegypti</name>
    <dbReference type="NCBI Taxonomy" id="7159"/>
    <lineage>
        <taxon>Eukaryota</taxon>
        <taxon>Metazoa</taxon>
        <taxon>Ecdysozoa</taxon>
        <taxon>Arthropoda</taxon>
        <taxon>Hexapoda</taxon>
        <taxon>Insecta</taxon>
        <taxon>Pterygota</taxon>
        <taxon>Neoptera</taxon>
        <taxon>Endopterygota</taxon>
        <taxon>Diptera</taxon>
        <taxon>Nematocera</taxon>
        <taxon>Culicoidea</taxon>
        <taxon>Culicidae</taxon>
        <taxon>Culicinae</taxon>
        <taxon>Aedini</taxon>
        <taxon>Aedes</taxon>
        <taxon>Stegomyia</taxon>
    </lineage>
</organism>
<dbReference type="EMBL" id="CH477204">
    <property type="protein sequence ID" value="EAT47957.1"/>
    <property type="molecule type" value="Genomic_DNA"/>
</dbReference>
<keyword evidence="5" id="KW-0175">Coiled coil</keyword>
<evidence type="ECO:0000256" key="4">
    <source>
        <dbReference type="PROSITE-ProRule" id="PRU00146"/>
    </source>
</evidence>
<dbReference type="PhylomeDB" id="Q17MR6"/>
<evidence type="ECO:0000256" key="3">
    <source>
        <dbReference type="ARBA" id="ARBA00022833"/>
    </source>
</evidence>
<reference evidence="8" key="1">
    <citation type="submission" date="2005-10" db="EMBL/GenBank/DDBJ databases">
        <authorList>
            <person name="Loftus B.J."/>
            <person name="Nene V.M."/>
            <person name="Hannick L.I."/>
            <person name="Bidwell S."/>
            <person name="Haas B."/>
            <person name="Amedeo P."/>
            <person name="Orvis J."/>
            <person name="Wortman J.R."/>
            <person name="White O.R."/>
            <person name="Salzberg S."/>
            <person name="Shumway M."/>
            <person name="Koo H."/>
            <person name="Zhao Y."/>
            <person name="Holmes M."/>
            <person name="Miller J."/>
            <person name="Schatz M."/>
            <person name="Pop M."/>
            <person name="Pai G."/>
            <person name="Utterback T."/>
            <person name="Rogers Y.-H."/>
            <person name="Kravitz S."/>
            <person name="Fraser C.M."/>
        </authorList>
    </citation>
    <scope>NUCLEOTIDE SEQUENCE</scope>
    <source>
        <strain evidence="8">Liverpool</strain>
    </source>
</reference>
<feature type="compositionally biased region" description="Polar residues" evidence="6">
    <location>
        <begin position="57"/>
        <end position="78"/>
    </location>
</feature>
<dbReference type="Gene3D" id="3.30.40.10">
    <property type="entry name" value="Zinc/RING finger domain, C3HC4 (zinc finger)"/>
    <property type="match status" value="1"/>
</dbReference>
<reference evidence="8" key="3">
    <citation type="submission" date="2012-09" db="EMBL/GenBank/DDBJ databases">
        <authorList>
            <consortium name="VectorBase"/>
        </authorList>
    </citation>
    <scope>NUCLEOTIDE SEQUENCE</scope>
    <source>
        <strain evidence="8">Liverpool</strain>
    </source>
</reference>
<evidence type="ECO:0000313" key="8">
    <source>
        <dbReference type="EMBL" id="EAT47957.1"/>
    </source>
</evidence>
<reference evidence="8" key="2">
    <citation type="journal article" date="2007" name="Science">
        <title>Genome sequence of Aedes aegypti, a major arbovirus vector.</title>
        <authorList>
            <person name="Nene V."/>
            <person name="Wortman J.R."/>
            <person name="Lawson D."/>
            <person name="Haas B."/>
            <person name="Kodira C."/>
            <person name="Tu Z.J."/>
            <person name="Loftus B."/>
            <person name="Xi Z."/>
            <person name="Megy K."/>
            <person name="Grabherr M."/>
            <person name="Ren Q."/>
            <person name="Zdobnov E.M."/>
            <person name="Lobo N.F."/>
            <person name="Campbell K.S."/>
            <person name="Brown S.E."/>
            <person name="Bonaldo M.F."/>
            <person name="Zhu J."/>
            <person name="Sinkins S.P."/>
            <person name="Hogenkamp D.G."/>
            <person name="Amedeo P."/>
            <person name="Arensburger P."/>
            <person name="Atkinson P.W."/>
            <person name="Bidwell S."/>
            <person name="Biedler J."/>
            <person name="Birney E."/>
            <person name="Bruggner R.V."/>
            <person name="Costas J."/>
            <person name="Coy M.R."/>
            <person name="Crabtree J."/>
            <person name="Crawford M."/>
            <person name="Debruyn B."/>
            <person name="Decaprio D."/>
            <person name="Eiglmeier K."/>
            <person name="Eisenstadt E."/>
            <person name="El-Dorry H."/>
            <person name="Gelbart W.M."/>
            <person name="Gomes S.L."/>
            <person name="Hammond M."/>
            <person name="Hannick L.I."/>
            <person name="Hogan J.R."/>
            <person name="Holmes M.H."/>
            <person name="Jaffe D."/>
            <person name="Johnston J.S."/>
            <person name="Kennedy R.C."/>
            <person name="Koo H."/>
            <person name="Kravitz S."/>
            <person name="Kriventseva E.V."/>
            <person name="Kulp D."/>
            <person name="Labutti K."/>
            <person name="Lee E."/>
            <person name="Li S."/>
            <person name="Lovin D.D."/>
            <person name="Mao C."/>
            <person name="Mauceli E."/>
            <person name="Menck C.F."/>
            <person name="Miller J.R."/>
            <person name="Montgomery P."/>
            <person name="Mori A."/>
            <person name="Nascimento A.L."/>
            <person name="Naveira H.F."/>
            <person name="Nusbaum C."/>
            <person name="O'leary S."/>
            <person name="Orvis J."/>
            <person name="Pertea M."/>
            <person name="Quesneville H."/>
            <person name="Reidenbach K.R."/>
            <person name="Rogers Y.H."/>
            <person name="Roth C.W."/>
            <person name="Schneider J.R."/>
            <person name="Schatz M."/>
            <person name="Shumway M."/>
            <person name="Stanke M."/>
            <person name="Stinson E.O."/>
            <person name="Tubio J.M."/>
            <person name="Vanzee J.P."/>
            <person name="Verjovski-Almeida S."/>
            <person name="Werner D."/>
            <person name="White O."/>
            <person name="Wyder S."/>
            <person name="Zeng Q."/>
            <person name="Zhao Q."/>
            <person name="Zhao Y."/>
            <person name="Hill C.A."/>
            <person name="Raikhel A.S."/>
            <person name="Soares M.B."/>
            <person name="Knudson D.L."/>
            <person name="Lee N.H."/>
            <person name="Galagan J."/>
            <person name="Salzberg S.L."/>
            <person name="Paulsen I.T."/>
            <person name="Dimopoulos G."/>
            <person name="Collins F.H."/>
            <person name="Birren B."/>
            <person name="Fraser-Liggett C.M."/>
            <person name="Severson D.W."/>
        </authorList>
    </citation>
    <scope>NUCLEOTIDE SEQUENCE [LARGE SCALE GENOMIC DNA]</scope>
    <source>
        <strain evidence="8">Liverpool</strain>
    </source>
</reference>
<keyword evidence="3" id="KW-0862">Zinc</keyword>
<dbReference type="PaxDb" id="7159-AAEL000961-PA"/>
<dbReference type="Proteomes" id="UP000682892">
    <property type="component" value="Chromosome 3"/>
</dbReference>
<dbReference type="InterPro" id="IPR019787">
    <property type="entry name" value="Znf_PHD-finger"/>
</dbReference>
<sequence length="2335" mass="263561">MPETDLFDCQMCELANNIDDMVQCEGCTKWSHYGCVGFDDGKKEENWRCAGCIAKSSSNSTGGDSNVQATDGQQKTRGSTGGAESISDLAQLNLKLLEERKAVLLREIELQHSTQLEQRKLQLEKEAWQAKYDILNAKCESTSSTVGSSGLGNWISRMNQVAVSQYQQTSVSASTVTTSLNPRMRQQHTATGEGNATSVVTTSSRPGCSLYGSESTSFLPQITSTIALSANQPSSTYAVGQATSYMGDFQPGVGANRPGSSTPVTSVNWVNPGANPTSSAQCLPPYVSSMEQLGGHPMPSGYVSHPYQVTSSLNNFAPVGQVAFSQYAHSSVGSAENRYLKGFRERGSIPVSFPIDICLLKVGRSVFGASLHIRKSKENYKNQTIVTFYKRQKGQFHKYKEYLAAQARHFDCISHASLGFVAVVNYYDNAANQEFPEAHPGFDEGSPVFQIHEDGTTEIIQKFRQSNQNTVHMWTAGNHFYLTHTYINLNESVENVCPLYRWTGYHFDVIDELPCYNSINIEPFSIEQTLYIAIANQMNDQSVEEDTFSDIFRFNYEQQRFEFHQKIYVYSVSDIAYFFLELGDVREHYLITGNSRAGKETAIDKLDYDQHSIVYKFVEGYFVPVQKIELHQVKMFLPVTHENGDFLLLIRCKGKPLLIYEYDGYKFVPSRIDYTRNAFSTGVSFMRVYRHILNTSLIVIANKQSYGTTANLFTPIYGVENDLRDVYGQFISWCSETTHQLENVNLEEVYNKLAALPKISGSGARFEKDIEVKDSSVEKLRTKVLHTKHFMFNQEAFDYLNNVNAQMKALKQKAKKLRSLIDDSLKLSEAMEVRGDVRVPQVIAADGLIRDLEAKNVNDERVVPRVANQTKHEDVINVDRLIIEDRLAVKFLNGYASETLLHTTDDLRSLEGVDLHAKAVEIRGELFVDKAIDGVHVSADNVLLRGVDQVFTGRTLRATNFTVGNLVAKQLNSTDVGMIMSYLDRVSEYDSAQKRTVESYPKKFKEIRVQDLEVSGLVNDVDIKYINKNALKIVGDQVITGSINFDNIVTRKLETPNKRLSGVDLNYLVMTEPTPDQQDFTVRQDVQFINPVYMENLHVDDRINHINVVDDQLQVLLKDPKEPQLITGTKSFDNVQLLGPIYLQGKINSSSLSKLNPVSTITQDVYLEGDFVITGDVSIRQLLNTSNIYGSSKTFNFYDLYHHGLPLSAASANQNFVFKEPLVVHHAFANNLNGVNPSDFIPIPSKKLQRITGRKIFNGDLTIRGDRVDAAMINDIDLKHLNRTILKKTGDQVVKGTIHFKELIASTVVAKTTLFEERPLSTLLTVNTNQRIKSKVRCVNCKLTIHGDLSVGRMETHNKSRLFGYDLDFLFSDTLHKSYAQPDSIAVTGGKGFYNVTVGELILLDQATINGVDLIGLKKINDPLEKDVIVEETLILKNPLHVRNVYFNGSINGVPAQEFGRTWLLNEYNQTFTAPQVFEHVAAEGMFVDGYFNGVKLEDLVQDIYFLDRSEHLPEAIFHEGIVSYQPITVKGLVSGLNLATDVLLNYSPNRQYLKDVRIDGNLLVANRIHVEHTLNGMNYAKLREYATSSGVERPMNVEVQGNVHFHLQPDVSQLNGYSLEQLHREIWLTNRDEVLTGSYRFDNVHFGSYVHTKGPVNQLDLEEIVHSYLSVSKPQNVTTPLVFKGPVELQKMATFDSINLEGLLKGAKESRGINIVDFDRYVLKKNVDQTITGKWVFHDAEVYGNLNLTTLNGLDIRRDILLNHAEQVTFSGAKRIDNLRVHNLRCPDPCIIQGVDFSEWFANSVRLDRNHTVEGVTYLEGATILGDIESRGPVNNVTFDPQSLLLKSVPQTLEGTLYLKTKFPEHNLIYQSSIESLEVNSINGKDFNRFMDNLARVEEGKVTIDTPVTLVQNLNAKNVDTGDSKMFDVNINQLLQEVEYGDQLSQYETKLRRLHMVGQSLVETLSTKTPYLSHYQPIKPLPGYFRSVVTITLPLSPMPIELLAAHVDDGNRTAVEFYRWNKKDSQFHIAKGFPPITYPTLQITKTKRIVLGGVQNLFVEYYDHSRHLYRQSILDLEAPDFTAPKKTPKFTSIYEFNSSLPRDIVALKVLDLDCVGLYSPHIDGLNVYCLQLENLVYYLKFHQLLTTPAVNQALHLDGRLILLSRDSLLQVWRPRADYKLGLLQLIKIAHPTSLTVAKFEQQLFIAINSDQALTEASAHHGSIEIWRDLRPQHHNSTFNKYQTILTKMPKQIQFSVLATTSELMLYTLTENPFHPLVIYRYEGVAGFREYLTSNALRTSSKRFTVVKLDRKQRELLALVSDREVTWIEAVIKGR</sequence>
<dbReference type="InterPro" id="IPR013083">
    <property type="entry name" value="Znf_RING/FYVE/PHD"/>
</dbReference>
<feature type="coiled-coil region" evidence="5">
    <location>
        <begin position="793"/>
        <end position="827"/>
    </location>
</feature>
<dbReference type="Pfam" id="PF00628">
    <property type="entry name" value="PHD"/>
    <property type="match status" value="1"/>
</dbReference>
<dbReference type="InterPro" id="IPR001965">
    <property type="entry name" value="Znf_PHD"/>
</dbReference>